<accession>A0A2S7V1B3</accession>
<evidence type="ECO:0000256" key="7">
    <source>
        <dbReference type="ARBA" id="ARBA00022982"/>
    </source>
</evidence>
<protein>
    <recommendedName>
        <fullName evidence="14">Disulfide bond formation protein B</fullName>
    </recommendedName>
    <alternativeName>
        <fullName evidence="14">Disulfide oxidoreductase</fullName>
    </alternativeName>
</protein>
<dbReference type="EMBL" id="MSCH01000003">
    <property type="protein sequence ID" value="PQJ55321.1"/>
    <property type="molecule type" value="Genomic_DNA"/>
</dbReference>
<dbReference type="HAMAP" id="MF_00286">
    <property type="entry name" value="DsbB"/>
    <property type="match status" value="1"/>
</dbReference>
<feature type="topological domain" description="Cytoplasmic" evidence="14">
    <location>
        <begin position="163"/>
        <end position="170"/>
    </location>
</feature>
<dbReference type="AlphaFoldDB" id="A0A2S7V1B3"/>
<sequence length="170" mass="19174">MSTWPALRWPWFLVAAIALILESIALYFQYGMGLEPCIMCIYQRVAVFGIVLSALPALVNPHNMIVRLISISGLLVSCIWGLVIALEHVEMQNPDNFMLALSCDLYPNFPDWLQLHTLIPSLFEARGTCGDIDWSLFGFSMPQIMVFIFSCFTICLTSVLAIRLLKLKTI</sequence>
<dbReference type="PANTHER" id="PTHR36570:SF2">
    <property type="entry name" value="DISULFIDE BOND FORMATION PROTEIN B"/>
    <property type="match status" value="1"/>
</dbReference>
<keyword evidence="10 14" id="KW-0472">Membrane</keyword>
<feature type="transmembrane region" description="Helical" evidence="15">
    <location>
        <begin position="41"/>
        <end position="59"/>
    </location>
</feature>
<keyword evidence="4 14" id="KW-1003">Cell membrane</keyword>
<dbReference type="GO" id="GO:0015035">
    <property type="term" value="F:protein-disulfide reductase activity"/>
    <property type="evidence" value="ECO:0007669"/>
    <property type="project" value="UniProtKB-UniRule"/>
</dbReference>
<dbReference type="Gene3D" id="1.20.1550.10">
    <property type="entry name" value="DsbB-like"/>
    <property type="match status" value="1"/>
</dbReference>
<feature type="disulfide bond" description="Redox-active" evidence="14">
    <location>
        <begin position="103"/>
        <end position="129"/>
    </location>
</feature>
<dbReference type="GO" id="GO:0006457">
    <property type="term" value="P:protein folding"/>
    <property type="evidence" value="ECO:0007669"/>
    <property type="project" value="InterPro"/>
</dbReference>
<evidence type="ECO:0000256" key="8">
    <source>
        <dbReference type="ARBA" id="ARBA00022989"/>
    </source>
</evidence>
<dbReference type="Proteomes" id="UP000239007">
    <property type="component" value="Unassembled WGS sequence"/>
</dbReference>
<evidence type="ECO:0000256" key="15">
    <source>
        <dbReference type="SAM" id="Phobius"/>
    </source>
</evidence>
<evidence type="ECO:0000313" key="16">
    <source>
        <dbReference type="EMBL" id="PQJ55321.1"/>
    </source>
</evidence>
<feature type="transmembrane region" description="Helical" evidence="15">
    <location>
        <begin position="144"/>
        <end position="165"/>
    </location>
</feature>
<evidence type="ECO:0000313" key="17">
    <source>
        <dbReference type="Proteomes" id="UP000239007"/>
    </source>
</evidence>
<name>A0A2S7V1B3_9GAMM</name>
<evidence type="ECO:0000256" key="14">
    <source>
        <dbReference type="HAMAP-Rule" id="MF_00286"/>
    </source>
</evidence>
<evidence type="ECO:0000256" key="10">
    <source>
        <dbReference type="ARBA" id="ARBA00023136"/>
    </source>
</evidence>
<comment type="caution">
    <text evidence="16">The sequence shown here is derived from an EMBL/GenBank/DDBJ whole genome shotgun (WGS) entry which is preliminary data.</text>
</comment>
<dbReference type="SUPFAM" id="SSF158442">
    <property type="entry name" value="DsbB-like"/>
    <property type="match status" value="1"/>
</dbReference>
<feature type="topological domain" description="Periplasmic" evidence="14">
    <location>
        <begin position="28"/>
        <end position="45"/>
    </location>
</feature>
<keyword evidence="8 14" id="KW-1133">Transmembrane helix</keyword>
<keyword evidence="3 14" id="KW-0813">Transport</keyword>
<gene>
    <name evidence="14" type="primary">dsbB</name>
    <name evidence="16" type="ORF">BTO11_14425</name>
</gene>
<dbReference type="GO" id="GO:0005886">
    <property type="term" value="C:plasma membrane"/>
    <property type="evidence" value="ECO:0007669"/>
    <property type="project" value="UniProtKB-SubCell"/>
</dbReference>
<keyword evidence="7 14" id="KW-0249">Electron transport</keyword>
<reference evidence="16 17" key="1">
    <citation type="submission" date="2016-12" db="EMBL/GenBank/DDBJ databases">
        <title>Diversity of luminous bacteria.</title>
        <authorList>
            <person name="Yoshizawa S."/>
            <person name="Kogure K."/>
        </authorList>
    </citation>
    <scope>NUCLEOTIDE SEQUENCE [LARGE SCALE GENOMIC DNA]</scope>
    <source>
        <strain evidence="16 17">SA4-48</strain>
    </source>
</reference>
<feature type="transmembrane region" description="Helical" evidence="15">
    <location>
        <begin position="66"/>
        <end position="86"/>
    </location>
</feature>
<keyword evidence="17" id="KW-1185">Reference proteome</keyword>
<proteinExistence type="inferred from homology"/>
<comment type="subcellular location">
    <subcellularLocation>
        <location evidence="1">Cell inner membrane</location>
        <topology evidence="1">Multi-pass membrane protein</topology>
    </subcellularLocation>
    <subcellularLocation>
        <location evidence="14">Cell membrane</location>
        <topology evidence="14">Multi-pass membrane protein</topology>
    </subcellularLocation>
</comment>
<evidence type="ECO:0000256" key="2">
    <source>
        <dbReference type="ARBA" id="ARBA00008823"/>
    </source>
</evidence>
<keyword evidence="11 14" id="KW-1015">Disulfide bond</keyword>
<dbReference type="InterPro" id="IPR023380">
    <property type="entry name" value="DsbB-like_sf"/>
</dbReference>
<evidence type="ECO:0000256" key="1">
    <source>
        <dbReference type="ARBA" id="ARBA00004429"/>
    </source>
</evidence>
<dbReference type="NCBIfam" id="NF002485">
    <property type="entry name" value="PRK01749.1"/>
    <property type="match status" value="1"/>
</dbReference>
<dbReference type="Pfam" id="PF02600">
    <property type="entry name" value="DsbB"/>
    <property type="match status" value="1"/>
</dbReference>
<evidence type="ECO:0000256" key="11">
    <source>
        <dbReference type="ARBA" id="ARBA00023157"/>
    </source>
</evidence>
<dbReference type="GO" id="GO:0009055">
    <property type="term" value="F:electron transfer activity"/>
    <property type="evidence" value="ECO:0007669"/>
    <property type="project" value="UniProtKB-UniRule"/>
</dbReference>
<dbReference type="PANTHER" id="PTHR36570">
    <property type="entry name" value="DISULFIDE BOND FORMATION PROTEIN B"/>
    <property type="match status" value="1"/>
</dbReference>
<evidence type="ECO:0000256" key="4">
    <source>
        <dbReference type="ARBA" id="ARBA00022475"/>
    </source>
</evidence>
<evidence type="ECO:0000256" key="3">
    <source>
        <dbReference type="ARBA" id="ARBA00022448"/>
    </source>
</evidence>
<keyword evidence="13 14" id="KW-0676">Redox-active center</keyword>
<evidence type="ECO:0000256" key="5">
    <source>
        <dbReference type="ARBA" id="ARBA00022519"/>
    </source>
</evidence>
<evidence type="ECO:0000256" key="6">
    <source>
        <dbReference type="ARBA" id="ARBA00022692"/>
    </source>
</evidence>
<comment type="similarity">
    <text evidence="2 14">Belongs to the DsbB family.</text>
</comment>
<keyword evidence="12 14" id="KW-0143">Chaperone</keyword>
<evidence type="ECO:0000256" key="12">
    <source>
        <dbReference type="ARBA" id="ARBA00023186"/>
    </source>
</evidence>
<organism evidence="16 17">
    <name type="scientific">Psychrosphaera saromensis</name>
    <dbReference type="NCBI Taxonomy" id="716813"/>
    <lineage>
        <taxon>Bacteria</taxon>
        <taxon>Pseudomonadati</taxon>
        <taxon>Pseudomonadota</taxon>
        <taxon>Gammaproteobacteria</taxon>
        <taxon>Alteromonadales</taxon>
        <taxon>Pseudoalteromonadaceae</taxon>
        <taxon>Psychrosphaera</taxon>
    </lineage>
</organism>
<feature type="topological domain" description="Cytoplasmic" evidence="14">
    <location>
        <begin position="1"/>
        <end position="10"/>
    </location>
</feature>
<dbReference type="InterPro" id="IPR003752">
    <property type="entry name" value="DiS_bond_form_DsbB/BdbC"/>
</dbReference>
<dbReference type="InterPro" id="IPR022920">
    <property type="entry name" value="Disulphide_bond_form_DsbB"/>
</dbReference>
<keyword evidence="5" id="KW-0997">Cell inner membrane</keyword>
<evidence type="ECO:0000256" key="9">
    <source>
        <dbReference type="ARBA" id="ARBA00023002"/>
    </source>
</evidence>
<keyword evidence="9 14" id="KW-0560">Oxidoreductase</keyword>
<feature type="disulfide bond" description="Redox-active" evidence="14">
    <location>
        <begin position="37"/>
        <end position="40"/>
    </location>
</feature>
<comment type="caution">
    <text evidence="14">Lacks conserved residue(s) required for the propagation of feature annotation.</text>
</comment>
<dbReference type="InterPro" id="IPR050183">
    <property type="entry name" value="DsbB"/>
</dbReference>
<keyword evidence="6 14" id="KW-0812">Transmembrane</keyword>
<evidence type="ECO:0000256" key="13">
    <source>
        <dbReference type="ARBA" id="ARBA00023284"/>
    </source>
</evidence>
<comment type="function">
    <text evidence="14">Required for disulfide bond formation in some periplasmic proteins. Acts by oxidizing the DsbA protein.</text>
</comment>